<gene>
    <name evidence="2" type="ORF">NYR54_09500</name>
</gene>
<dbReference type="InterPro" id="IPR050563">
    <property type="entry name" value="4-hydroxybenzoyl-CoA_TE"/>
</dbReference>
<accession>A0A9X2X9F0</accession>
<dbReference type="GO" id="GO:0047617">
    <property type="term" value="F:fatty acyl-CoA hydrolase activity"/>
    <property type="evidence" value="ECO:0007669"/>
    <property type="project" value="TreeGrafter"/>
</dbReference>
<sequence>MLSNTVVRRIEWGDCDPAGIVFNPNYLSFFDHCTTMLYEAAGWPKQIMVQKFGIVGCPLVETRANFLAPCSFGDEVSITSTVADVRNSSFDIRHELSKGGKLCVEGFETRVWAGRDPETGRLRSTPLPPEVVARFRGE</sequence>
<dbReference type="CDD" id="cd00586">
    <property type="entry name" value="4HBT"/>
    <property type="match status" value="1"/>
</dbReference>
<name>A0A9X2X9F0_9HYPH</name>
<dbReference type="RefSeq" id="WP_261515397.1">
    <property type="nucleotide sequence ID" value="NZ_JAODNV010000009.1"/>
</dbReference>
<dbReference type="SUPFAM" id="SSF54637">
    <property type="entry name" value="Thioesterase/thiol ester dehydrase-isomerase"/>
    <property type="match status" value="1"/>
</dbReference>
<dbReference type="EMBL" id="JAODNV010000009">
    <property type="protein sequence ID" value="MCT8990524.1"/>
    <property type="molecule type" value="Genomic_DNA"/>
</dbReference>
<dbReference type="Proteomes" id="UP001149009">
    <property type="component" value="Unassembled WGS sequence"/>
</dbReference>
<dbReference type="PANTHER" id="PTHR31793:SF37">
    <property type="entry name" value="ACYL-COA THIOESTER HYDROLASE YBGC"/>
    <property type="match status" value="1"/>
</dbReference>
<evidence type="ECO:0000313" key="2">
    <source>
        <dbReference type="EMBL" id="MCT8990524.1"/>
    </source>
</evidence>
<dbReference type="AlphaFoldDB" id="A0A9X2X9F0"/>
<comment type="caution">
    <text evidence="2">The sequence shown here is derived from an EMBL/GenBank/DDBJ whole genome shotgun (WGS) entry which is preliminary data.</text>
</comment>
<organism evidence="2 3">
    <name type="scientific">Chelativorans petroleitrophicus</name>
    <dbReference type="NCBI Taxonomy" id="2975484"/>
    <lineage>
        <taxon>Bacteria</taxon>
        <taxon>Pseudomonadati</taxon>
        <taxon>Pseudomonadota</taxon>
        <taxon>Alphaproteobacteria</taxon>
        <taxon>Hyphomicrobiales</taxon>
        <taxon>Phyllobacteriaceae</taxon>
        <taxon>Chelativorans</taxon>
    </lineage>
</organism>
<protein>
    <submittedName>
        <fullName evidence="2">Acyl-CoA thioesterase</fullName>
    </submittedName>
</protein>
<proteinExistence type="predicted"/>
<dbReference type="InterPro" id="IPR029069">
    <property type="entry name" value="HotDog_dom_sf"/>
</dbReference>
<evidence type="ECO:0000256" key="1">
    <source>
        <dbReference type="ARBA" id="ARBA00022801"/>
    </source>
</evidence>
<keyword evidence="3" id="KW-1185">Reference proteome</keyword>
<dbReference type="Pfam" id="PF13279">
    <property type="entry name" value="4HBT_2"/>
    <property type="match status" value="1"/>
</dbReference>
<dbReference type="Gene3D" id="3.10.129.10">
    <property type="entry name" value="Hotdog Thioesterase"/>
    <property type="match status" value="1"/>
</dbReference>
<evidence type="ECO:0000313" key="3">
    <source>
        <dbReference type="Proteomes" id="UP001149009"/>
    </source>
</evidence>
<reference evidence="2" key="1">
    <citation type="submission" date="2022-08" db="EMBL/GenBank/DDBJ databases">
        <title>Chelativorans sichuanense sp. nov., a paraffin oil-degrading bacterium isolated from a mixture of oil-based drill cuttings and paddy soil.</title>
        <authorList>
            <person name="Yu J."/>
            <person name="Liu H."/>
            <person name="Chen Q."/>
        </authorList>
    </citation>
    <scope>NUCLEOTIDE SEQUENCE</scope>
    <source>
        <strain evidence="2">SCAU 2101</strain>
    </source>
</reference>
<dbReference type="PANTHER" id="PTHR31793">
    <property type="entry name" value="4-HYDROXYBENZOYL-COA THIOESTERASE FAMILY MEMBER"/>
    <property type="match status" value="1"/>
</dbReference>
<keyword evidence="1" id="KW-0378">Hydrolase</keyword>